<accession>K0JRA1</accession>
<dbReference type="Proteomes" id="UP000006281">
    <property type="component" value="Chromosome"/>
</dbReference>
<dbReference type="PATRIC" id="fig|1179773.3.peg.2776"/>
<protein>
    <submittedName>
        <fullName evidence="1">Uncharacterized protein</fullName>
    </submittedName>
</protein>
<dbReference type="RefSeq" id="WP_015100202.1">
    <property type="nucleotide sequence ID" value="NC_019673.1"/>
</dbReference>
<gene>
    <name evidence="1" type="ordered locus">BN6_27780</name>
</gene>
<sequence length="190" mass="20086">MLDDAIRKAAAEADRRDAALKARQDRADAVAEVAVPKILALLADGRDRLRAAGVRPVQVIAPRKSTLFRPAGYAPRAAVWQVGEVAISLDDQVFRLSTTLHAVRDRRAARDRGLAVGDVYAVLGSPLFLRGSAGAEEVALRDCVSVGRGGSGLFHAGLTGGITVHTSSEPDVYTPLEDVIAAQVVAATRR</sequence>
<name>K0JRA1_SACES</name>
<dbReference type="AlphaFoldDB" id="K0JRA1"/>
<organism evidence="1 2">
    <name type="scientific">Saccharothrix espanaensis (strain ATCC 51144 / DSM 44229 / JCM 9112 / NBRC 15066 / NRRL 15764)</name>
    <dbReference type="NCBI Taxonomy" id="1179773"/>
    <lineage>
        <taxon>Bacteria</taxon>
        <taxon>Bacillati</taxon>
        <taxon>Actinomycetota</taxon>
        <taxon>Actinomycetes</taxon>
        <taxon>Pseudonocardiales</taxon>
        <taxon>Pseudonocardiaceae</taxon>
        <taxon>Saccharothrix</taxon>
    </lineage>
</organism>
<dbReference type="BioCyc" id="SESP1179773:BN6_RS13470-MONOMER"/>
<evidence type="ECO:0000313" key="1">
    <source>
        <dbReference type="EMBL" id="CCH30090.1"/>
    </source>
</evidence>
<dbReference type="KEGG" id="sesp:BN6_27780"/>
<proteinExistence type="predicted"/>
<evidence type="ECO:0000313" key="2">
    <source>
        <dbReference type="Proteomes" id="UP000006281"/>
    </source>
</evidence>
<keyword evidence="2" id="KW-1185">Reference proteome</keyword>
<dbReference type="EMBL" id="HE804045">
    <property type="protein sequence ID" value="CCH30090.1"/>
    <property type="molecule type" value="Genomic_DNA"/>
</dbReference>
<reference evidence="1 2" key="1">
    <citation type="journal article" date="2012" name="BMC Genomics">
        <title>Complete genome sequence of Saccharothrix espanaensis DSM 44229T and comparison to the other completely sequenced Pseudonocardiaceae.</title>
        <authorList>
            <person name="Strobel T."/>
            <person name="Al-Dilaimi A."/>
            <person name="Blom J."/>
            <person name="Gessner A."/>
            <person name="Kalinowski J."/>
            <person name="Luzhetska M."/>
            <person name="Puhler A."/>
            <person name="Szczepanowski R."/>
            <person name="Bechthold A."/>
            <person name="Ruckert C."/>
        </authorList>
    </citation>
    <scope>NUCLEOTIDE SEQUENCE [LARGE SCALE GENOMIC DNA]</scope>
    <source>
        <strain evidence="2">ATCC 51144 / DSM 44229 / JCM 9112 / NBRC 15066 / NRRL 15764</strain>
    </source>
</reference>
<dbReference type="HOGENOM" id="CLU_1427064_0_0_11"/>